<feature type="transmembrane region" description="Helical" evidence="7">
    <location>
        <begin position="335"/>
        <end position="359"/>
    </location>
</feature>
<keyword evidence="5 7" id="KW-1133">Transmembrane helix</keyword>
<evidence type="ECO:0000256" key="6">
    <source>
        <dbReference type="ARBA" id="ARBA00023136"/>
    </source>
</evidence>
<evidence type="ECO:0000256" key="2">
    <source>
        <dbReference type="ARBA" id="ARBA00006148"/>
    </source>
</evidence>
<evidence type="ECO:0000313" key="9">
    <source>
        <dbReference type="Proteomes" id="UP000325116"/>
    </source>
</evidence>
<dbReference type="RefSeq" id="WP_147758270.1">
    <property type="nucleotide sequence ID" value="NZ_SAXT01000004.1"/>
</dbReference>
<feature type="transmembrane region" description="Helical" evidence="7">
    <location>
        <begin position="371"/>
        <end position="390"/>
    </location>
</feature>
<dbReference type="InterPro" id="IPR001991">
    <property type="entry name" value="Na-dicarboxylate_symporter"/>
</dbReference>
<dbReference type="PANTHER" id="PTHR42865">
    <property type="entry name" value="PROTON/GLUTAMATE-ASPARTATE SYMPORTER"/>
    <property type="match status" value="1"/>
</dbReference>
<evidence type="ECO:0000256" key="4">
    <source>
        <dbReference type="ARBA" id="ARBA00022692"/>
    </source>
</evidence>
<feature type="transmembrane region" description="Helical" evidence="7">
    <location>
        <begin position="396"/>
        <end position="417"/>
    </location>
</feature>
<dbReference type="AlphaFoldDB" id="A0A5C8CI40"/>
<comment type="subcellular location">
    <subcellularLocation>
        <location evidence="1">Membrane</location>
        <topology evidence="1">Multi-pass membrane protein</topology>
    </subcellularLocation>
</comment>
<feature type="transmembrane region" description="Helical" evidence="7">
    <location>
        <begin position="225"/>
        <end position="245"/>
    </location>
</feature>
<dbReference type="PANTHER" id="PTHR42865:SF5">
    <property type="entry name" value="L-CYSTINE TRANSPORTER TCYP"/>
    <property type="match status" value="1"/>
</dbReference>
<feature type="transmembrane region" description="Helical" evidence="7">
    <location>
        <begin position="71"/>
        <end position="93"/>
    </location>
</feature>
<gene>
    <name evidence="8" type="ORF">EPJ80_05805</name>
</gene>
<accession>A0A5C8CI40</accession>
<sequence length="463" mass="49836">MSLYVLINIIIFLVLMAILYVMQKKHIDFTFRVLGALIMGLALGFLLRTLYASNIEIINKTIIWYNIVGNGYVRLLQMLVMPLIFVSITMALINIKGGSNLKKMTFSIIAVLMITTAISALVGILVSKGFGLDASKLQSLVGDISQGASNYEGRLESFNSKPIPQQLLEIIPTNPFSSLAGFGGSPTLSVVFFSALIGVSALGLKNKKPEIFDFFFKIMQTLHDIIMKIVSFVMRLTPFGVLALMTKFMASSDLNAFAQLGQFLIASYVAIIIMLLIHTIILMIFGYNPFKYYSKAFAVLTFAFSSRTSAGTLPLTTSTLTNGMGISEGVSNLSASLAVTIGQNGCAGIYPAMVVAMIAPTLGINIFEPYFLIKVIIIIAIGSFGIAGVGGGATNAALITLSALNFPVGLVAVLLGIEPIIDMGRTMLNVNDGMITAAVTGKICKEVDMDKFNAKYTSYSENI</sequence>
<reference evidence="8 9" key="1">
    <citation type="journal article" date="1992" name="Lakartidningen">
        <title>[Penicillin V and not amoxicillin is the first choice preparation in acute otitis].</title>
        <authorList>
            <person name="Kamme C."/>
            <person name="Lundgren K."/>
            <person name="Prellner K."/>
        </authorList>
    </citation>
    <scope>NUCLEOTIDE SEQUENCE [LARGE SCALE GENOMIC DNA]</scope>
    <source>
        <strain evidence="8 9">W1</strain>
    </source>
</reference>
<name>A0A5C8CI40_9SPIR</name>
<dbReference type="GO" id="GO:0015184">
    <property type="term" value="F:L-cystine transmembrane transporter activity"/>
    <property type="evidence" value="ECO:0007669"/>
    <property type="project" value="TreeGrafter"/>
</dbReference>
<proteinExistence type="inferred from homology"/>
<feature type="transmembrane region" description="Helical" evidence="7">
    <location>
        <begin position="29"/>
        <end position="51"/>
    </location>
</feature>
<dbReference type="Pfam" id="PF00375">
    <property type="entry name" value="SDF"/>
    <property type="match status" value="1"/>
</dbReference>
<keyword evidence="6 7" id="KW-0472">Membrane</keyword>
<dbReference type="Gene3D" id="1.10.3860.10">
    <property type="entry name" value="Sodium:dicarboxylate symporter"/>
    <property type="match status" value="1"/>
</dbReference>
<keyword evidence="4 7" id="KW-0812">Transmembrane</keyword>
<comment type="similarity">
    <text evidence="2">Belongs to the dicarboxylate/amino acid:cation symporter (DAACS) (TC 2.A.23) family.</text>
</comment>
<protein>
    <submittedName>
        <fullName evidence="8">Cation:dicarboxylase symporter family transporter</fullName>
    </submittedName>
</protein>
<evidence type="ECO:0000256" key="3">
    <source>
        <dbReference type="ARBA" id="ARBA00022448"/>
    </source>
</evidence>
<feature type="transmembrane region" description="Helical" evidence="7">
    <location>
        <begin position="182"/>
        <end position="204"/>
    </location>
</feature>
<comment type="caution">
    <text evidence="8">The sequence shown here is derived from an EMBL/GenBank/DDBJ whole genome shotgun (WGS) entry which is preliminary data.</text>
</comment>
<evidence type="ECO:0000256" key="1">
    <source>
        <dbReference type="ARBA" id="ARBA00004141"/>
    </source>
</evidence>
<dbReference type="GO" id="GO:0005886">
    <property type="term" value="C:plasma membrane"/>
    <property type="evidence" value="ECO:0007669"/>
    <property type="project" value="TreeGrafter"/>
</dbReference>
<dbReference type="SUPFAM" id="SSF118215">
    <property type="entry name" value="Proton glutamate symport protein"/>
    <property type="match status" value="1"/>
</dbReference>
<dbReference type="PRINTS" id="PR00173">
    <property type="entry name" value="EDTRNSPORT"/>
</dbReference>
<dbReference type="GO" id="GO:0015293">
    <property type="term" value="F:symporter activity"/>
    <property type="evidence" value="ECO:0007669"/>
    <property type="project" value="InterPro"/>
</dbReference>
<dbReference type="EMBL" id="SAXT01000004">
    <property type="protein sequence ID" value="TXJ12303.1"/>
    <property type="molecule type" value="Genomic_DNA"/>
</dbReference>
<evidence type="ECO:0000256" key="7">
    <source>
        <dbReference type="SAM" id="Phobius"/>
    </source>
</evidence>
<feature type="transmembrane region" description="Helical" evidence="7">
    <location>
        <begin position="265"/>
        <end position="285"/>
    </location>
</feature>
<keyword evidence="3" id="KW-0813">Transport</keyword>
<evidence type="ECO:0000256" key="5">
    <source>
        <dbReference type="ARBA" id="ARBA00022989"/>
    </source>
</evidence>
<dbReference type="InterPro" id="IPR036458">
    <property type="entry name" value="Na:dicarbo_symporter_sf"/>
</dbReference>
<evidence type="ECO:0000313" key="8">
    <source>
        <dbReference type="EMBL" id="TXJ12303.1"/>
    </source>
</evidence>
<feature type="transmembrane region" description="Helical" evidence="7">
    <location>
        <begin position="6"/>
        <end position="22"/>
    </location>
</feature>
<dbReference type="Proteomes" id="UP000325116">
    <property type="component" value="Unassembled WGS sequence"/>
</dbReference>
<organism evidence="8 9">
    <name type="scientific">Brachyspira aalborgi</name>
    <dbReference type="NCBI Taxonomy" id="29522"/>
    <lineage>
        <taxon>Bacteria</taxon>
        <taxon>Pseudomonadati</taxon>
        <taxon>Spirochaetota</taxon>
        <taxon>Spirochaetia</taxon>
        <taxon>Brachyspirales</taxon>
        <taxon>Brachyspiraceae</taxon>
        <taxon>Brachyspira</taxon>
    </lineage>
</organism>
<feature type="transmembrane region" description="Helical" evidence="7">
    <location>
        <begin position="105"/>
        <end position="126"/>
    </location>
</feature>